<evidence type="ECO:0000256" key="7">
    <source>
        <dbReference type="PROSITE-ProRule" id="PRU01091"/>
    </source>
</evidence>
<feature type="DNA-binding region" description="OmpR/PhoB-type" evidence="7">
    <location>
        <begin position="124"/>
        <end position="222"/>
    </location>
</feature>
<dbReference type="SUPFAM" id="SSF52172">
    <property type="entry name" value="CheY-like"/>
    <property type="match status" value="1"/>
</dbReference>
<dbReference type="Gene3D" id="6.10.250.690">
    <property type="match status" value="1"/>
</dbReference>
<evidence type="ECO:0000313" key="10">
    <source>
        <dbReference type="EMBL" id="OGY98705.1"/>
    </source>
</evidence>
<feature type="modified residue" description="4-aspartylphosphate" evidence="6">
    <location>
        <position position="51"/>
    </location>
</feature>
<protein>
    <submittedName>
        <fullName evidence="10">DNA-binding response regulator</fullName>
    </submittedName>
</protein>
<dbReference type="GO" id="GO:0032993">
    <property type="term" value="C:protein-DNA complex"/>
    <property type="evidence" value="ECO:0007669"/>
    <property type="project" value="TreeGrafter"/>
</dbReference>
<dbReference type="PANTHER" id="PTHR48111">
    <property type="entry name" value="REGULATOR OF RPOS"/>
    <property type="match status" value="1"/>
</dbReference>
<dbReference type="InterPro" id="IPR039420">
    <property type="entry name" value="WalR-like"/>
</dbReference>
<evidence type="ECO:0000256" key="6">
    <source>
        <dbReference type="PROSITE-ProRule" id="PRU00169"/>
    </source>
</evidence>
<dbReference type="EMBL" id="MHKX01000003">
    <property type="protein sequence ID" value="OGY98705.1"/>
    <property type="molecule type" value="Genomic_DNA"/>
</dbReference>
<evidence type="ECO:0000256" key="4">
    <source>
        <dbReference type="ARBA" id="ARBA00023125"/>
    </source>
</evidence>
<dbReference type="InterPro" id="IPR011006">
    <property type="entry name" value="CheY-like_superfamily"/>
</dbReference>
<name>A0A1G2CBF3_9BACT</name>
<dbReference type="PROSITE" id="PS51755">
    <property type="entry name" value="OMPR_PHOB"/>
    <property type="match status" value="1"/>
</dbReference>
<keyword evidence="5" id="KW-0804">Transcription</keyword>
<evidence type="ECO:0000256" key="5">
    <source>
        <dbReference type="ARBA" id="ARBA00023163"/>
    </source>
</evidence>
<dbReference type="SMART" id="SM00862">
    <property type="entry name" value="Trans_reg_C"/>
    <property type="match status" value="1"/>
</dbReference>
<dbReference type="PANTHER" id="PTHR48111:SF22">
    <property type="entry name" value="REGULATOR OF RPOS"/>
    <property type="match status" value="1"/>
</dbReference>
<accession>A0A1G2CBF3</accession>
<dbReference type="SMART" id="SM00448">
    <property type="entry name" value="REC"/>
    <property type="match status" value="1"/>
</dbReference>
<dbReference type="InterPro" id="IPR001789">
    <property type="entry name" value="Sig_transdc_resp-reg_receiver"/>
</dbReference>
<organism evidence="10 11">
    <name type="scientific">Candidatus Liptonbacteria bacterium RIFCSPHIGHO2_01_FULL_57_28</name>
    <dbReference type="NCBI Taxonomy" id="1798647"/>
    <lineage>
        <taxon>Bacteria</taxon>
        <taxon>Candidatus Liptoniibacteriota</taxon>
    </lineage>
</organism>
<evidence type="ECO:0000256" key="3">
    <source>
        <dbReference type="ARBA" id="ARBA00023015"/>
    </source>
</evidence>
<dbReference type="CDD" id="cd00383">
    <property type="entry name" value="trans_reg_C"/>
    <property type="match status" value="1"/>
</dbReference>
<dbReference type="AlphaFoldDB" id="A0A1G2CBF3"/>
<evidence type="ECO:0000256" key="2">
    <source>
        <dbReference type="ARBA" id="ARBA00023012"/>
    </source>
</evidence>
<keyword evidence="2" id="KW-0902">Two-component regulatory system</keyword>
<feature type="domain" description="OmpR/PhoB-type" evidence="9">
    <location>
        <begin position="124"/>
        <end position="222"/>
    </location>
</feature>
<dbReference type="GO" id="GO:0000156">
    <property type="term" value="F:phosphorelay response regulator activity"/>
    <property type="evidence" value="ECO:0007669"/>
    <property type="project" value="TreeGrafter"/>
</dbReference>
<dbReference type="InterPro" id="IPR036388">
    <property type="entry name" value="WH-like_DNA-bd_sf"/>
</dbReference>
<dbReference type="FunFam" id="1.10.10.10:FF:000005">
    <property type="entry name" value="Two-component system response regulator"/>
    <property type="match status" value="1"/>
</dbReference>
<evidence type="ECO:0000256" key="1">
    <source>
        <dbReference type="ARBA" id="ARBA00022553"/>
    </source>
</evidence>
<dbReference type="Proteomes" id="UP000179059">
    <property type="component" value="Unassembled WGS sequence"/>
</dbReference>
<keyword evidence="3" id="KW-0805">Transcription regulation</keyword>
<dbReference type="PROSITE" id="PS50110">
    <property type="entry name" value="RESPONSE_REGULATORY"/>
    <property type="match status" value="1"/>
</dbReference>
<feature type="domain" description="Response regulatory" evidence="8">
    <location>
        <begin position="2"/>
        <end position="116"/>
    </location>
</feature>
<reference evidence="10 11" key="1">
    <citation type="journal article" date="2016" name="Nat. Commun.">
        <title>Thousands of microbial genomes shed light on interconnected biogeochemical processes in an aquifer system.</title>
        <authorList>
            <person name="Anantharaman K."/>
            <person name="Brown C.T."/>
            <person name="Hug L.A."/>
            <person name="Sharon I."/>
            <person name="Castelle C.J."/>
            <person name="Probst A.J."/>
            <person name="Thomas B.C."/>
            <person name="Singh A."/>
            <person name="Wilkins M.J."/>
            <person name="Karaoz U."/>
            <person name="Brodie E.L."/>
            <person name="Williams K.H."/>
            <person name="Hubbard S.S."/>
            <person name="Banfield J.F."/>
        </authorList>
    </citation>
    <scope>NUCLEOTIDE SEQUENCE [LARGE SCALE GENOMIC DNA]</scope>
</reference>
<keyword evidence="4 7" id="KW-0238">DNA-binding</keyword>
<dbReference type="STRING" id="1798647.A2855_00490"/>
<dbReference type="Gene3D" id="1.10.10.10">
    <property type="entry name" value="Winged helix-like DNA-binding domain superfamily/Winged helix DNA-binding domain"/>
    <property type="match status" value="1"/>
</dbReference>
<dbReference type="CDD" id="cd19935">
    <property type="entry name" value="REC_OmpR_CusR-like"/>
    <property type="match status" value="1"/>
</dbReference>
<evidence type="ECO:0000259" key="9">
    <source>
        <dbReference type="PROSITE" id="PS51755"/>
    </source>
</evidence>
<keyword evidence="1 6" id="KW-0597">Phosphoprotein</keyword>
<comment type="caution">
    <text evidence="10">The sequence shown here is derived from an EMBL/GenBank/DDBJ whole genome shotgun (WGS) entry which is preliminary data.</text>
</comment>
<gene>
    <name evidence="10" type="ORF">A2855_00490</name>
</gene>
<dbReference type="Gene3D" id="3.40.50.2300">
    <property type="match status" value="1"/>
</dbReference>
<dbReference type="InterPro" id="IPR001867">
    <property type="entry name" value="OmpR/PhoB-type_DNA-bd"/>
</dbReference>
<dbReference type="FunFam" id="3.40.50.2300:FF:000002">
    <property type="entry name" value="DNA-binding response regulator PhoP"/>
    <property type="match status" value="1"/>
</dbReference>
<dbReference type="GO" id="GO:0005829">
    <property type="term" value="C:cytosol"/>
    <property type="evidence" value="ECO:0007669"/>
    <property type="project" value="TreeGrafter"/>
</dbReference>
<dbReference type="Pfam" id="PF00072">
    <property type="entry name" value="Response_reg"/>
    <property type="match status" value="1"/>
</dbReference>
<dbReference type="GO" id="GO:0000976">
    <property type="term" value="F:transcription cis-regulatory region binding"/>
    <property type="evidence" value="ECO:0007669"/>
    <property type="project" value="TreeGrafter"/>
</dbReference>
<evidence type="ECO:0000313" key="11">
    <source>
        <dbReference type="Proteomes" id="UP000179059"/>
    </source>
</evidence>
<proteinExistence type="predicted"/>
<dbReference type="GO" id="GO:0006355">
    <property type="term" value="P:regulation of DNA-templated transcription"/>
    <property type="evidence" value="ECO:0007669"/>
    <property type="project" value="InterPro"/>
</dbReference>
<dbReference type="Pfam" id="PF00486">
    <property type="entry name" value="Trans_reg_C"/>
    <property type="match status" value="1"/>
</dbReference>
<evidence type="ECO:0000259" key="8">
    <source>
        <dbReference type="PROSITE" id="PS50110"/>
    </source>
</evidence>
<sequence length="225" mass="25380">MRVLVVEDEKKIGAFLKAGLSEKCYSVDLAADGERGSFLARTTEYDLIILDNILPKKTGLEICRDLRERGKAMPILMLSVKSDTATKVELLNAGADDYLCKPFSLDELLARISALLRRPAGWESDVMQLGDLRLDALNHSVKRGKQRLYLTRKEFMLLEYLLRHAGTVLSRAMILEHVWDMDGDPFSNTIESHISSLRKKVDPPGQKKLIHTLPGRGYKIDLSKI</sequence>